<feature type="transmembrane region" description="Helical" evidence="12">
    <location>
        <begin position="54"/>
        <end position="78"/>
    </location>
</feature>
<gene>
    <name evidence="14" type="primary">shiA</name>
    <name evidence="14" type="ORF">RHRU231_830040</name>
</gene>
<evidence type="ECO:0000313" key="14">
    <source>
        <dbReference type="EMBL" id="CDZ91451.1"/>
    </source>
</evidence>
<accession>A0A098BUQ7</accession>
<feature type="region of interest" description="Disordered" evidence="11">
    <location>
        <begin position="438"/>
        <end position="472"/>
    </location>
</feature>
<dbReference type="SUPFAM" id="SSF103473">
    <property type="entry name" value="MFS general substrate transporter"/>
    <property type="match status" value="1"/>
</dbReference>
<evidence type="ECO:0000256" key="9">
    <source>
        <dbReference type="ARBA" id="ARBA00037295"/>
    </source>
</evidence>
<keyword evidence="6" id="KW-0769">Symport</keyword>
<feature type="transmembrane region" description="Helical" evidence="12">
    <location>
        <begin position="114"/>
        <end position="134"/>
    </location>
</feature>
<dbReference type="InterPro" id="IPR011701">
    <property type="entry name" value="MFS"/>
</dbReference>
<proteinExistence type="inferred from homology"/>
<evidence type="ECO:0000256" key="4">
    <source>
        <dbReference type="ARBA" id="ARBA00022475"/>
    </source>
</evidence>
<keyword evidence="4" id="KW-1003">Cell membrane</keyword>
<dbReference type="Gene3D" id="1.20.1250.20">
    <property type="entry name" value="MFS general substrate transporter like domains"/>
    <property type="match status" value="2"/>
</dbReference>
<dbReference type="PANTHER" id="PTHR43045:SF1">
    <property type="entry name" value="SHIKIMATE TRANSPORTER"/>
    <property type="match status" value="1"/>
</dbReference>
<feature type="compositionally biased region" description="Low complexity" evidence="11">
    <location>
        <begin position="443"/>
        <end position="461"/>
    </location>
</feature>
<keyword evidence="3" id="KW-0813">Transport</keyword>
<evidence type="ECO:0000256" key="5">
    <source>
        <dbReference type="ARBA" id="ARBA00022692"/>
    </source>
</evidence>
<evidence type="ECO:0000256" key="8">
    <source>
        <dbReference type="ARBA" id="ARBA00023136"/>
    </source>
</evidence>
<dbReference type="CDD" id="cd17369">
    <property type="entry name" value="MFS_ShiA_like"/>
    <property type="match status" value="1"/>
</dbReference>
<keyword evidence="8 12" id="KW-0472">Membrane</keyword>
<dbReference type="AlphaFoldDB" id="A0A098BUQ7"/>
<feature type="transmembrane region" description="Helical" evidence="12">
    <location>
        <begin position="309"/>
        <end position="328"/>
    </location>
</feature>
<organism evidence="14 15">
    <name type="scientific">Rhodococcus ruber</name>
    <dbReference type="NCBI Taxonomy" id="1830"/>
    <lineage>
        <taxon>Bacteria</taxon>
        <taxon>Bacillati</taxon>
        <taxon>Actinomycetota</taxon>
        <taxon>Actinomycetes</taxon>
        <taxon>Mycobacteriales</taxon>
        <taxon>Nocardiaceae</taxon>
        <taxon>Rhodococcus</taxon>
    </lineage>
</organism>
<feature type="transmembrane region" description="Helical" evidence="12">
    <location>
        <begin position="334"/>
        <end position="363"/>
    </location>
</feature>
<dbReference type="PROSITE" id="PS50850">
    <property type="entry name" value="MFS"/>
    <property type="match status" value="1"/>
</dbReference>
<dbReference type="EMBL" id="CCSD01000098">
    <property type="protein sequence ID" value="CDZ91451.1"/>
    <property type="molecule type" value="Genomic_DNA"/>
</dbReference>
<dbReference type="FunFam" id="1.20.1250.20:FF:000001">
    <property type="entry name" value="Dicarboxylate MFS transporter"/>
    <property type="match status" value="1"/>
</dbReference>
<feature type="transmembrane region" description="Helical" evidence="12">
    <location>
        <begin position="277"/>
        <end position="297"/>
    </location>
</feature>
<feature type="transmembrane region" description="Helical" evidence="12">
    <location>
        <begin position="90"/>
        <end position="108"/>
    </location>
</feature>
<reference evidence="14 15" key="1">
    <citation type="journal article" date="2014" name="Genome Announc.">
        <title>Draft Genome Sequence of Propane- and Butane-Oxidizing Actinobacterium Rhodococcus ruber IEGM 231.</title>
        <authorList>
            <person name="Ivshina I.B."/>
            <person name="Kuyukina M.S."/>
            <person name="Krivoruchko A.V."/>
            <person name="Barbe V."/>
            <person name="Fischer C."/>
        </authorList>
    </citation>
    <scope>NUCLEOTIDE SEQUENCE [LARGE SCALE GENOMIC DNA]</scope>
</reference>
<evidence type="ECO:0000256" key="12">
    <source>
        <dbReference type="SAM" id="Phobius"/>
    </source>
</evidence>
<evidence type="ECO:0000256" key="3">
    <source>
        <dbReference type="ARBA" id="ARBA00022448"/>
    </source>
</evidence>
<evidence type="ECO:0000256" key="11">
    <source>
        <dbReference type="SAM" id="MobiDB-lite"/>
    </source>
</evidence>
<dbReference type="Pfam" id="PF07690">
    <property type="entry name" value="MFS_1"/>
    <property type="match status" value="1"/>
</dbReference>
<evidence type="ECO:0000256" key="1">
    <source>
        <dbReference type="ARBA" id="ARBA00004651"/>
    </source>
</evidence>
<evidence type="ECO:0000256" key="6">
    <source>
        <dbReference type="ARBA" id="ARBA00022847"/>
    </source>
</evidence>
<dbReference type="Pfam" id="PF00083">
    <property type="entry name" value="Sugar_tr"/>
    <property type="match status" value="1"/>
</dbReference>
<dbReference type="InterPro" id="IPR036259">
    <property type="entry name" value="MFS_trans_sf"/>
</dbReference>
<evidence type="ECO:0000313" key="15">
    <source>
        <dbReference type="Proteomes" id="UP000042997"/>
    </source>
</evidence>
<dbReference type="InterPro" id="IPR005828">
    <property type="entry name" value="MFS_sugar_transport-like"/>
</dbReference>
<feature type="transmembrane region" description="Helical" evidence="12">
    <location>
        <begin position="375"/>
        <end position="398"/>
    </location>
</feature>
<feature type="transmembrane region" description="Helical" evidence="12">
    <location>
        <begin position="189"/>
        <end position="208"/>
    </location>
</feature>
<sequence>MTTSPSIPAKHTSPMRVALASFIGTTVEYYDFFIYGTAAALVFPKLFFPDVSPAIGILLSFATFGVGFFARPLGGIVFGHFGDRVGRKKMLVISLVGMGAATMLMGMMPTYAQIGVAAPILLTVLRLVQGFAVGGEWGGATLMAVEHAPSRRKGFFGSFSQMGAPAGTSIATLAFFVVSQLPDEQFLSWGWRLPFLFSAVLIVVGLFIRLSLSESPDFAAVRERSAVVRMPIAEAFRKHWKEILLVAGTYLSQGVFAYICMAYLVSYGTTVAGISRTSALAGVFVAGLVAVVLYPVFGALSDTFGRKTLYLTGAVLMGVTIGPAFALINTGNPWLFLLAQVLVFGIAMAPAAGVTGSLFTMIFDADVRYSGVSVGYTLSQILGSAFAPTIAAALYTATGSSDAIVTYLLIVSAVSIFSVVLLPGGWGRNGAARQLVRDRATSTPNTRPDTATATAPTAADTDSAEPLRVLDK</sequence>
<feature type="transmembrane region" description="Helical" evidence="12">
    <location>
        <begin position="404"/>
        <end position="427"/>
    </location>
</feature>
<comment type="subcellular location">
    <subcellularLocation>
        <location evidence="1">Cell membrane</location>
        <topology evidence="1">Multi-pass membrane protein</topology>
    </subcellularLocation>
</comment>
<comment type="similarity">
    <text evidence="2">Belongs to the major facilitator superfamily. Metabolite:H+ Symporter (MHS) family (TC 2.A.1.6) family.</text>
</comment>
<dbReference type="PANTHER" id="PTHR43045">
    <property type="entry name" value="SHIKIMATE TRANSPORTER"/>
    <property type="match status" value="1"/>
</dbReference>
<evidence type="ECO:0000256" key="7">
    <source>
        <dbReference type="ARBA" id="ARBA00022989"/>
    </source>
</evidence>
<dbReference type="InterPro" id="IPR020846">
    <property type="entry name" value="MFS_dom"/>
</dbReference>
<feature type="transmembrane region" description="Helical" evidence="12">
    <location>
        <begin position="155"/>
        <end position="177"/>
    </location>
</feature>
<keyword evidence="5 12" id="KW-0812">Transmembrane</keyword>
<evidence type="ECO:0000259" key="13">
    <source>
        <dbReference type="PROSITE" id="PS50850"/>
    </source>
</evidence>
<feature type="transmembrane region" description="Helical" evidence="12">
    <location>
        <begin position="29"/>
        <end position="48"/>
    </location>
</feature>
<evidence type="ECO:0000256" key="10">
    <source>
        <dbReference type="ARBA" id="ARBA00039918"/>
    </source>
</evidence>
<comment type="function">
    <text evidence="9">May be a proton symporter involved in the uptake of osmolytes such as proline and glycine betaine.</text>
</comment>
<feature type="transmembrane region" description="Helical" evidence="12">
    <location>
        <begin position="243"/>
        <end position="265"/>
    </location>
</feature>
<evidence type="ECO:0000256" key="2">
    <source>
        <dbReference type="ARBA" id="ARBA00008240"/>
    </source>
</evidence>
<protein>
    <recommendedName>
        <fullName evidence="10">Putative proline/betaine transporter</fullName>
    </recommendedName>
</protein>
<keyword evidence="7 12" id="KW-1133">Transmembrane helix</keyword>
<name>A0A098BUQ7_9NOCA</name>
<dbReference type="GO" id="GO:0005886">
    <property type="term" value="C:plasma membrane"/>
    <property type="evidence" value="ECO:0007669"/>
    <property type="project" value="UniProtKB-SubCell"/>
</dbReference>
<feature type="domain" description="Major facilitator superfamily (MFS) profile" evidence="13">
    <location>
        <begin position="17"/>
        <end position="426"/>
    </location>
</feature>
<dbReference type="Proteomes" id="UP000042997">
    <property type="component" value="Unassembled WGS sequence"/>
</dbReference>
<dbReference type="GO" id="GO:0015293">
    <property type="term" value="F:symporter activity"/>
    <property type="evidence" value="ECO:0007669"/>
    <property type="project" value="UniProtKB-KW"/>
</dbReference>